<dbReference type="GO" id="GO:0015386">
    <property type="term" value="F:potassium:proton antiporter activity"/>
    <property type="evidence" value="ECO:0007669"/>
    <property type="project" value="TreeGrafter"/>
</dbReference>
<keyword evidence="9 10" id="KW-0739">Sodium transport</keyword>
<evidence type="ECO:0000256" key="7">
    <source>
        <dbReference type="ARBA" id="ARBA00023065"/>
    </source>
</evidence>
<evidence type="ECO:0000256" key="1">
    <source>
        <dbReference type="ARBA" id="ARBA00004651"/>
    </source>
</evidence>
<dbReference type="PANTHER" id="PTHR10110:SF86">
    <property type="entry name" value="SODIUM_HYDROGEN EXCHANGER 7"/>
    <property type="match status" value="1"/>
</dbReference>
<keyword evidence="7 10" id="KW-0406">Ion transport</keyword>
<proteinExistence type="inferred from homology"/>
<feature type="transmembrane region" description="Helical" evidence="10">
    <location>
        <begin position="181"/>
        <end position="206"/>
    </location>
</feature>
<dbReference type="GO" id="GO:0005886">
    <property type="term" value="C:plasma membrane"/>
    <property type="evidence" value="ECO:0007669"/>
    <property type="project" value="UniProtKB-SubCell"/>
</dbReference>
<reference evidence="12 13" key="1">
    <citation type="submission" date="2019-03" db="EMBL/GenBank/DDBJ databases">
        <title>Genomic Encyclopedia of Archaeal and Bacterial Type Strains, Phase II (KMG-II): from individual species to whole genera.</title>
        <authorList>
            <person name="Goeker M."/>
        </authorList>
    </citation>
    <scope>NUCLEOTIDE SEQUENCE [LARGE SCALE GENOMIC DNA]</scope>
    <source>
        <strain evidence="12 13">DSM 24782</strain>
    </source>
</reference>
<dbReference type="InterPro" id="IPR006153">
    <property type="entry name" value="Cation/H_exchanger_TM"/>
</dbReference>
<dbReference type="Proteomes" id="UP000295344">
    <property type="component" value="Unassembled WGS sequence"/>
</dbReference>
<evidence type="ECO:0000256" key="10">
    <source>
        <dbReference type="RuleBase" id="RU366002"/>
    </source>
</evidence>
<comment type="caution">
    <text evidence="10">Lacks conserved residue(s) required for the propagation of feature annotation.</text>
</comment>
<dbReference type="GO" id="GO:0098719">
    <property type="term" value="P:sodium ion import across plasma membrane"/>
    <property type="evidence" value="ECO:0007669"/>
    <property type="project" value="TreeGrafter"/>
</dbReference>
<keyword evidence="13" id="KW-1185">Reference proteome</keyword>
<keyword evidence="4 10" id="KW-0812">Transmembrane</keyword>
<comment type="caution">
    <text evidence="12">The sequence shown here is derived from an EMBL/GenBank/DDBJ whole genome shotgun (WGS) entry which is preliminary data.</text>
</comment>
<dbReference type="EMBL" id="SOAM01000001">
    <property type="protein sequence ID" value="TDS80776.1"/>
    <property type="molecule type" value="Genomic_DNA"/>
</dbReference>
<evidence type="ECO:0000256" key="5">
    <source>
        <dbReference type="ARBA" id="ARBA00022989"/>
    </source>
</evidence>
<evidence type="ECO:0000256" key="4">
    <source>
        <dbReference type="ARBA" id="ARBA00022692"/>
    </source>
</evidence>
<evidence type="ECO:0000259" key="11">
    <source>
        <dbReference type="Pfam" id="PF00999"/>
    </source>
</evidence>
<feature type="transmembrane region" description="Helical" evidence="10">
    <location>
        <begin position="310"/>
        <end position="337"/>
    </location>
</feature>
<dbReference type="InterPro" id="IPR004705">
    <property type="entry name" value="Cation/H_exchanger_CPA1_bac"/>
</dbReference>
<sequence length="532" mass="56392">MPLPGTKGRILLGLELVVVLGAVVLAVGALARRIRVAPPIVLLVAGVVLGFLPLLRDVALPPEVVLLLFLPVLLYWESLTTSLREIRSNLRSVLLTSTVLVVVTAAAVAVAAHAVGLDWGAAWVLGAAVAPTDATATGALAGALPRRTLTALRAESLVNDGTALVLLAVAVQAAVGREEVTALQISGLVLLSYVGGIALGLLVAALETLLRRRIDDPLQENVVTVLAPFTAYLLAELVGASGVLAVVVCGLAMSQIGPRVGRADTRVQTNAFWTLTTYLLNGALFVLVGIELHAAARGLDTRQVLVGVGAVALITAVVVAVRFAFLFGSAGTIHLLTRRRPERGPRQTNRDRLVRGTAGFRGAVSLAAALSVPTAIASGRAFPDRDLVIFITAGVVGVTLVLQGLLLPLVLRRAALPPDEDVEHELEDAEIAATTAALESLPAAAESLGVGEIAVERSRRELEAQLRTFRSEEDDDLDEDQQAERDYAALRLALVRRKREVILGLRDERRIDDIVLRRIQARLDNEEVRLAD</sequence>
<dbReference type="Pfam" id="PF00999">
    <property type="entry name" value="Na_H_Exchanger"/>
    <property type="match status" value="1"/>
</dbReference>
<dbReference type="RefSeq" id="WP_246017990.1">
    <property type="nucleotide sequence ID" value="NZ_BAAARP010000001.1"/>
</dbReference>
<evidence type="ECO:0000313" key="13">
    <source>
        <dbReference type="Proteomes" id="UP000295344"/>
    </source>
</evidence>
<feature type="transmembrane region" description="Helical" evidence="10">
    <location>
        <begin position="92"/>
        <end position="115"/>
    </location>
</feature>
<evidence type="ECO:0000256" key="8">
    <source>
        <dbReference type="ARBA" id="ARBA00023136"/>
    </source>
</evidence>
<keyword evidence="2 10" id="KW-0813">Transport</keyword>
<keyword evidence="10" id="KW-0050">Antiport</keyword>
<keyword evidence="8 10" id="KW-0472">Membrane</keyword>
<feature type="transmembrane region" description="Helical" evidence="10">
    <location>
        <begin position="36"/>
        <end position="54"/>
    </location>
</feature>
<evidence type="ECO:0000256" key="6">
    <source>
        <dbReference type="ARBA" id="ARBA00023053"/>
    </source>
</evidence>
<evidence type="ECO:0000256" key="9">
    <source>
        <dbReference type="ARBA" id="ARBA00023201"/>
    </source>
</evidence>
<evidence type="ECO:0000313" key="12">
    <source>
        <dbReference type="EMBL" id="TDS80776.1"/>
    </source>
</evidence>
<keyword evidence="3 10" id="KW-1003">Cell membrane</keyword>
<feature type="domain" description="Cation/H+ exchanger transmembrane" evidence="11">
    <location>
        <begin position="24"/>
        <end position="412"/>
    </location>
</feature>
<feature type="transmembrane region" description="Helical" evidence="10">
    <location>
        <begin position="358"/>
        <end position="376"/>
    </location>
</feature>
<name>A0A4R7FSJ8_9MICO</name>
<comment type="function">
    <text evidence="10">Na(+)/H(+) antiporter that extrudes sodium in exchange for external protons.</text>
</comment>
<protein>
    <submittedName>
        <fullName evidence="12">Sodium/proton antiporter (CPA1 family)</fullName>
    </submittedName>
</protein>
<gene>
    <name evidence="12" type="ORF">CLV52_1345</name>
</gene>
<evidence type="ECO:0000256" key="3">
    <source>
        <dbReference type="ARBA" id="ARBA00022475"/>
    </source>
</evidence>
<dbReference type="GO" id="GO:0051453">
    <property type="term" value="P:regulation of intracellular pH"/>
    <property type="evidence" value="ECO:0007669"/>
    <property type="project" value="TreeGrafter"/>
</dbReference>
<dbReference type="GO" id="GO:0015385">
    <property type="term" value="F:sodium:proton antiporter activity"/>
    <property type="evidence" value="ECO:0007669"/>
    <property type="project" value="InterPro"/>
</dbReference>
<dbReference type="InterPro" id="IPR038770">
    <property type="entry name" value="Na+/solute_symporter_sf"/>
</dbReference>
<feature type="transmembrane region" description="Helical" evidence="10">
    <location>
        <begin position="121"/>
        <end position="144"/>
    </location>
</feature>
<dbReference type="PANTHER" id="PTHR10110">
    <property type="entry name" value="SODIUM/HYDROGEN EXCHANGER"/>
    <property type="match status" value="1"/>
</dbReference>
<accession>A0A4R7FSJ8</accession>
<feature type="transmembrane region" description="Helical" evidence="10">
    <location>
        <begin position="12"/>
        <end position="31"/>
    </location>
</feature>
<evidence type="ECO:0000256" key="2">
    <source>
        <dbReference type="ARBA" id="ARBA00022448"/>
    </source>
</evidence>
<dbReference type="Gene3D" id="1.20.1530.20">
    <property type="match status" value="1"/>
</dbReference>
<feature type="transmembrane region" description="Helical" evidence="10">
    <location>
        <begin position="388"/>
        <end position="411"/>
    </location>
</feature>
<keyword evidence="5 10" id="KW-1133">Transmembrane helix</keyword>
<organism evidence="12 13">
    <name type="scientific">Amnibacterium kyonggiense</name>
    <dbReference type="NCBI Taxonomy" id="595671"/>
    <lineage>
        <taxon>Bacteria</taxon>
        <taxon>Bacillati</taxon>
        <taxon>Actinomycetota</taxon>
        <taxon>Actinomycetes</taxon>
        <taxon>Micrococcales</taxon>
        <taxon>Microbacteriaceae</taxon>
        <taxon>Amnibacterium</taxon>
    </lineage>
</organism>
<feature type="transmembrane region" description="Helical" evidence="10">
    <location>
        <begin position="60"/>
        <end position="80"/>
    </location>
</feature>
<comment type="subcellular location">
    <subcellularLocation>
        <location evidence="1 10">Cell membrane</location>
        <topology evidence="1 10">Multi-pass membrane protein</topology>
    </subcellularLocation>
</comment>
<dbReference type="InterPro" id="IPR018422">
    <property type="entry name" value="Cation/H_exchanger_CPA1"/>
</dbReference>
<keyword evidence="6 10" id="KW-0915">Sodium</keyword>
<dbReference type="NCBIfam" id="TIGR00831">
    <property type="entry name" value="a_cpa1"/>
    <property type="match status" value="1"/>
</dbReference>
<dbReference type="AlphaFoldDB" id="A0A4R7FSJ8"/>
<comment type="similarity">
    <text evidence="10">Belongs to the monovalent cation:proton antiporter 1 (CPA1) transporter (TC 2.A.36) family.</text>
</comment>
<feature type="transmembrane region" description="Helical" evidence="10">
    <location>
        <begin position="270"/>
        <end position="290"/>
    </location>
</feature>